<feature type="domain" description="ABC transmembrane type-1" evidence="9">
    <location>
        <begin position="23"/>
        <end position="318"/>
    </location>
</feature>
<evidence type="ECO:0000256" key="4">
    <source>
        <dbReference type="ARBA" id="ARBA00022840"/>
    </source>
</evidence>
<dbReference type="InterPro" id="IPR011527">
    <property type="entry name" value="ABC1_TM_dom"/>
</dbReference>
<feature type="transmembrane region" description="Helical" evidence="7">
    <location>
        <begin position="20"/>
        <end position="41"/>
    </location>
</feature>
<dbReference type="PANTHER" id="PTHR24221">
    <property type="entry name" value="ATP-BINDING CASSETTE SUB-FAMILY B"/>
    <property type="match status" value="1"/>
</dbReference>
<dbReference type="InterPro" id="IPR017871">
    <property type="entry name" value="ABC_transporter-like_CS"/>
</dbReference>
<dbReference type="Pfam" id="PF00005">
    <property type="entry name" value="ABC_tran"/>
    <property type="match status" value="1"/>
</dbReference>
<dbReference type="PANTHER" id="PTHR24221:SF654">
    <property type="entry name" value="ATP-BINDING CASSETTE SUB-FAMILY B MEMBER 6"/>
    <property type="match status" value="1"/>
</dbReference>
<evidence type="ECO:0000259" key="9">
    <source>
        <dbReference type="PROSITE" id="PS50929"/>
    </source>
</evidence>
<name>A0ABV5B508_9BACL</name>
<feature type="transmembrane region" description="Helical" evidence="7">
    <location>
        <begin position="153"/>
        <end position="174"/>
    </location>
</feature>
<feature type="transmembrane region" description="Helical" evidence="7">
    <location>
        <begin position="73"/>
        <end position="93"/>
    </location>
</feature>
<dbReference type="InterPro" id="IPR027417">
    <property type="entry name" value="P-loop_NTPase"/>
</dbReference>
<dbReference type="InterPro" id="IPR003593">
    <property type="entry name" value="AAA+_ATPase"/>
</dbReference>
<evidence type="ECO:0000313" key="11">
    <source>
        <dbReference type="Proteomes" id="UP001580407"/>
    </source>
</evidence>
<protein>
    <submittedName>
        <fullName evidence="10">ABC transporter ATP-binding protein</fullName>
    </submittedName>
</protein>
<keyword evidence="6 7" id="KW-0472">Membrane</keyword>
<gene>
    <name evidence="10" type="ORF">ACE3NQ_07635</name>
</gene>
<evidence type="ECO:0000256" key="5">
    <source>
        <dbReference type="ARBA" id="ARBA00022989"/>
    </source>
</evidence>
<reference evidence="10 11" key="1">
    <citation type="submission" date="2024-09" db="EMBL/GenBank/DDBJ databases">
        <authorList>
            <person name="Ruan L."/>
        </authorList>
    </citation>
    <scope>NUCLEOTIDE SEQUENCE [LARGE SCALE GENOMIC DNA]</scope>
    <source>
        <strain evidence="10 11">D33</strain>
    </source>
</reference>
<comment type="caution">
    <text evidence="10">The sequence shown here is derived from an EMBL/GenBank/DDBJ whole genome shotgun (WGS) entry which is preliminary data.</text>
</comment>
<dbReference type="PROSITE" id="PS50929">
    <property type="entry name" value="ABC_TM1F"/>
    <property type="match status" value="1"/>
</dbReference>
<dbReference type="PROSITE" id="PS50893">
    <property type="entry name" value="ABC_TRANSPORTER_2"/>
    <property type="match status" value="1"/>
</dbReference>
<feature type="transmembrane region" description="Helical" evidence="7">
    <location>
        <begin position="264"/>
        <end position="282"/>
    </location>
</feature>
<dbReference type="Gene3D" id="1.20.1560.10">
    <property type="entry name" value="ABC transporter type 1, transmembrane domain"/>
    <property type="match status" value="1"/>
</dbReference>
<evidence type="ECO:0000256" key="6">
    <source>
        <dbReference type="ARBA" id="ARBA00023136"/>
    </source>
</evidence>
<evidence type="ECO:0000256" key="7">
    <source>
        <dbReference type="SAM" id="Phobius"/>
    </source>
</evidence>
<dbReference type="Pfam" id="PF00664">
    <property type="entry name" value="ABC_membrane"/>
    <property type="match status" value="1"/>
</dbReference>
<dbReference type="SUPFAM" id="SSF90123">
    <property type="entry name" value="ABC transporter transmembrane region"/>
    <property type="match status" value="1"/>
</dbReference>
<accession>A0ABV5B508</accession>
<keyword evidence="5 7" id="KW-1133">Transmembrane helix</keyword>
<dbReference type="Proteomes" id="UP001580407">
    <property type="component" value="Unassembled WGS sequence"/>
</dbReference>
<evidence type="ECO:0000313" key="10">
    <source>
        <dbReference type="EMBL" id="MFB5680778.1"/>
    </source>
</evidence>
<feature type="domain" description="ABC transporter" evidence="8">
    <location>
        <begin position="357"/>
        <end position="593"/>
    </location>
</feature>
<dbReference type="RefSeq" id="WP_375524573.1">
    <property type="nucleotide sequence ID" value="NZ_JBHILM010000006.1"/>
</dbReference>
<feature type="transmembrane region" description="Helical" evidence="7">
    <location>
        <begin position="180"/>
        <end position="197"/>
    </location>
</feature>
<proteinExistence type="predicted"/>
<dbReference type="InterPro" id="IPR003439">
    <property type="entry name" value="ABC_transporter-like_ATP-bd"/>
</dbReference>
<evidence type="ECO:0000256" key="1">
    <source>
        <dbReference type="ARBA" id="ARBA00004651"/>
    </source>
</evidence>
<dbReference type="PROSITE" id="PS00211">
    <property type="entry name" value="ABC_TRANSPORTER_1"/>
    <property type="match status" value="1"/>
</dbReference>
<dbReference type="Gene3D" id="3.40.50.300">
    <property type="entry name" value="P-loop containing nucleotide triphosphate hydrolases"/>
    <property type="match status" value="1"/>
</dbReference>
<sequence>MGNVLLFVNKLHAFAGIKLYLNLFCMIIISLLDGIGIFLLVPMLSLIGIFDVHIGNVSFISIFDAVLRTIPTAYQLAVILGIFILVISAQALLQKNQSVLDAKIQQGFMRSLRLDIYQALLRANWIFHLKRRKSDFQHILTSELGRVNHGTTLFLRLITSMTFMVIQIGIALWLSVKMTLLVLLCGILLAFISRKFIKYSREYGNQTTELAKNYYAGINDQLNGIKDIKSNMLEQSHISWFRKLNHDIELNVVEQIKVQSNSQLLYKTSSAILIGLFIYLSLEVFHTQAGQLMIIIILFSRLWPRFTGIQSNLEQIASTLPAFKNLVDIQKECESAVESIALDRTRSANAFRVKEGIECRDVYFRYERSQEFYALKNINLFIPANRMTAIIGKSGAGKSTLIDMLMGLLRPERGEVAVDGLPLTDETVLLLRGSIGYVPQDPFLFHTTIRENLLMMNPGASEEHLWDALKLAAADEFIERLPLGLDSEIGDRGVRLSGGERQRLILARAILRNPSILVLDEPTSALDAENERRIQVALNRLKEEMTIIVIAHRLSTIRNADQVLVLEDGRIIQEGGYQQLSKEMNGVFGQLLRYQTEMNN</sequence>
<dbReference type="EMBL" id="JBHILM010000006">
    <property type="protein sequence ID" value="MFB5680778.1"/>
    <property type="molecule type" value="Genomic_DNA"/>
</dbReference>
<keyword evidence="11" id="KW-1185">Reference proteome</keyword>
<keyword evidence="3" id="KW-0547">Nucleotide-binding</keyword>
<evidence type="ECO:0000256" key="3">
    <source>
        <dbReference type="ARBA" id="ARBA00022741"/>
    </source>
</evidence>
<keyword evidence="4 10" id="KW-0067">ATP-binding</keyword>
<dbReference type="GO" id="GO:0005524">
    <property type="term" value="F:ATP binding"/>
    <property type="evidence" value="ECO:0007669"/>
    <property type="project" value="UniProtKB-KW"/>
</dbReference>
<keyword evidence="2 7" id="KW-0812">Transmembrane</keyword>
<dbReference type="SMART" id="SM00382">
    <property type="entry name" value="AAA"/>
    <property type="match status" value="1"/>
</dbReference>
<comment type="subcellular location">
    <subcellularLocation>
        <location evidence="1">Cell membrane</location>
        <topology evidence="1">Multi-pass membrane protein</topology>
    </subcellularLocation>
</comment>
<evidence type="ECO:0000259" key="8">
    <source>
        <dbReference type="PROSITE" id="PS50893"/>
    </source>
</evidence>
<organism evidence="10 11">
    <name type="scientific">Paenibacillus terreus</name>
    <dbReference type="NCBI Taxonomy" id="1387834"/>
    <lineage>
        <taxon>Bacteria</taxon>
        <taxon>Bacillati</taxon>
        <taxon>Bacillota</taxon>
        <taxon>Bacilli</taxon>
        <taxon>Bacillales</taxon>
        <taxon>Paenibacillaceae</taxon>
        <taxon>Paenibacillus</taxon>
    </lineage>
</organism>
<evidence type="ECO:0000256" key="2">
    <source>
        <dbReference type="ARBA" id="ARBA00022692"/>
    </source>
</evidence>
<dbReference type="InterPro" id="IPR039421">
    <property type="entry name" value="Type_1_exporter"/>
</dbReference>
<dbReference type="InterPro" id="IPR036640">
    <property type="entry name" value="ABC1_TM_sf"/>
</dbReference>
<dbReference type="SUPFAM" id="SSF52540">
    <property type="entry name" value="P-loop containing nucleoside triphosphate hydrolases"/>
    <property type="match status" value="1"/>
</dbReference>